<evidence type="ECO:0000313" key="1">
    <source>
        <dbReference type="EnsemblPlants" id="cds.evm.model.04.1208"/>
    </source>
</evidence>
<reference evidence="1" key="1">
    <citation type="submission" date="2018-11" db="EMBL/GenBank/DDBJ databases">
        <authorList>
            <person name="Grassa J C."/>
        </authorList>
    </citation>
    <scope>NUCLEOTIDE SEQUENCE [LARGE SCALE GENOMIC DNA]</scope>
</reference>
<organism evidence="1 2">
    <name type="scientific">Cannabis sativa</name>
    <name type="common">Hemp</name>
    <name type="synonym">Marijuana</name>
    <dbReference type="NCBI Taxonomy" id="3483"/>
    <lineage>
        <taxon>Eukaryota</taxon>
        <taxon>Viridiplantae</taxon>
        <taxon>Streptophyta</taxon>
        <taxon>Embryophyta</taxon>
        <taxon>Tracheophyta</taxon>
        <taxon>Spermatophyta</taxon>
        <taxon>Magnoliopsida</taxon>
        <taxon>eudicotyledons</taxon>
        <taxon>Gunneridae</taxon>
        <taxon>Pentapetalae</taxon>
        <taxon>rosids</taxon>
        <taxon>fabids</taxon>
        <taxon>Rosales</taxon>
        <taxon>Cannabaceae</taxon>
        <taxon>Cannabis</taxon>
    </lineage>
</organism>
<dbReference type="PANTHER" id="PTHR33116">
    <property type="entry name" value="REVERSE TRANSCRIPTASE ZINC-BINDING DOMAIN-CONTAINING PROTEIN-RELATED-RELATED"/>
    <property type="match status" value="1"/>
</dbReference>
<dbReference type="PANTHER" id="PTHR33116:SF86">
    <property type="entry name" value="REVERSE TRANSCRIPTASE DOMAIN-CONTAINING PROTEIN"/>
    <property type="match status" value="1"/>
</dbReference>
<proteinExistence type="predicted"/>
<keyword evidence="2" id="KW-1185">Reference proteome</keyword>
<accession>A0A803PC62</accession>
<dbReference type="OMA" id="WLSHEAV"/>
<dbReference type="AlphaFoldDB" id="A0A803PC62"/>
<dbReference type="EnsemblPlants" id="evm.model.04.1208">
    <property type="protein sequence ID" value="cds.evm.model.04.1208"/>
    <property type="gene ID" value="evm.TU.04.1208"/>
</dbReference>
<dbReference type="EMBL" id="UZAU01000377">
    <property type="status" value="NOT_ANNOTATED_CDS"/>
    <property type="molecule type" value="Genomic_DNA"/>
</dbReference>
<evidence type="ECO:0000313" key="2">
    <source>
        <dbReference type="Proteomes" id="UP000596661"/>
    </source>
</evidence>
<protein>
    <submittedName>
        <fullName evidence="1">Uncharacterized protein</fullName>
    </submittedName>
</protein>
<dbReference type="Gramene" id="evm.model.04.1208">
    <property type="protein sequence ID" value="cds.evm.model.04.1208"/>
    <property type="gene ID" value="evm.TU.04.1208"/>
</dbReference>
<reference evidence="1" key="2">
    <citation type="submission" date="2021-03" db="UniProtKB">
        <authorList>
            <consortium name="EnsemblPlants"/>
        </authorList>
    </citation>
    <scope>IDENTIFICATION</scope>
</reference>
<dbReference type="Proteomes" id="UP000596661">
    <property type="component" value="Chromosome 4"/>
</dbReference>
<name>A0A803PC62_CANSA</name>
<sequence length="196" mass="22507">MSVFLLHIETGKHIEGQMASFWWKSSSTSKKGIHWISWDRMCHHRIVGGMGFRNLRDFNPALLGKQGWCLISRPQSLVAKVYKARYFPNESFLMAQLGNNPNFVWRSIWEAQDIVHKGIQWQVGNGYSISVLGDPWLPNVDNPFVVSHHLGLVNAKVHSLMRLDDKSWDLEILQDMFEDLDISLITKIPFTSCPGD</sequence>